<proteinExistence type="predicted"/>
<dbReference type="PANTHER" id="PTHR38471">
    <property type="entry name" value="FOUR HELIX BUNDLE PROTEIN"/>
    <property type="match status" value="1"/>
</dbReference>
<dbReference type="Gene3D" id="1.20.1440.60">
    <property type="entry name" value="23S rRNA-intervening sequence"/>
    <property type="match status" value="1"/>
</dbReference>
<dbReference type="SUPFAM" id="SSF158446">
    <property type="entry name" value="IVS-encoded protein-like"/>
    <property type="match status" value="1"/>
</dbReference>
<dbReference type="NCBIfam" id="TIGR02436">
    <property type="entry name" value="four helix bundle protein"/>
    <property type="match status" value="1"/>
</dbReference>
<sequence length="126" mass="14148">MNKEELKNRTKLFAVHIIKFIESQPDSRSFRVLSNQLIRSATSIGANYRSACKGKSTADFINKIIIVEEEADESFYWLELIEESGLGNNTAVAYLKKEANELTAIFTSIGKTAKLNQQISKNSKSN</sequence>
<evidence type="ECO:0000313" key="2">
    <source>
        <dbReference type="Proteomes" id="UP000638732"/>
    </source>
</evidence>
<dbReference type="EMBL" id="WWEO01000040">
    <property type="protein sequence ID" value="NCD68964.1"/>
    <property type="molecule type" value="Genomic_DNA"/>
</dbReference>
<dbReference type="PANTHER" id="PTHR38471:SF2">
    <property type="entry name" value="FOUR HELIX BUNDLE PROTEIN"/>
    <property type="match status" value="1"/>
</dbReference>
<dbReference type="Pfam" id="PF05635">
    <property type="entry name" value="23S_rRNA_IVP"/>
    <property type="match status" value="1"/>
</dbReference>
<organism evidence="1 2">
    <name type="scientific">Mucilaginibacter agri</name>
    <dbReference type="NCBI Taxonomy" id="2695265"/>
    <lineage>
        <taxon>Bacteria</taxon>
        <taxon>Pseudomonadati</taxon>
        <taxon>Bacteroidota</taxon>
        <taxon>Sphingobacteriia</taxon>
        <taxon>Sphingobacteriales</taxon>
        <taxon>Sphingobacteriaceae</taxon>
        <taxon>Mucilaginibacter</taxon>
    </lineage>
</organism>
<keyword evidence="2" id="KW-1185">Reference proteome</keyword>
<evidence type="ECO:0000313" key="1">
    <source>
        <dbReference type="EMBL" id="NCD68964.1"/>
    </source>
</evidence>
<name>A0A966DTS1_9SPHI</name>
<dbReference type="AlphaFoldDB" id="A0A966DTS1"/>
<accession>A0A966DTS1</accession>
<comment type="caution">
    <text evidence="1">The sequence shown here is derived from an EMBL/GenBank/DDBJ whole genome shotgun (WGS) entry which is preliminary data.</text>
</comment>
<reference evidence="1" key="1">
    <citation type="submission" date="2020-01" db="EMBL/GenBank/DDBJ databases">
        <authorList>
            <person name="Seo Y.L."/>
        </authorList>
    </citation>
    <scope>NUCLEOTIDE SEQUENCE</scope>
    <source>
        <strain evidence="1">R11</strain>
    </source>
</reference>
<protein>
    <submittedName>
        <fullName evidence="1">Four helix bundle protein</fullName>
    </submittedName>
</protein>
<dbReference type="InterPro" id="IPR012657">
    <property type="entry name" value="23S_rRNA-intervening_sequence"/>
</dbReference>
<dbReference type="InterPro" id="IPR036583">
    <property type="entry name" value="23S_rRNA_IVS_sf"/>
</dbReference>
<dbReference type="Proteomes" id="UP000638732">
    <property type="component" value="Unassembled WGS sequence"/>
</dbReference>
<dbReference type="RefSeq" id="WP_166584947.1">
    <property type="nucleotide sequence ID" value="NZ_WWEO01000040.1"/>
</dbReference>
<gene>
    <name evidence="1" type="ORF">GSY63_06325</name>
</gene>
<reference evidence="1" key="2">
    <citation type="submission" date="2020-10" db="EMBL/GenBank/DDBJ databases">
        <title>Mucilaginibacter sp. nov., isolated from soil.</title>
        <authorList>
            <person name="Jeon C.O."/>
        </authorList>
    </citation>
    <scope>NUCLEOTIDE SEQUENCE</scope>
    <source>
        <strain evidence="1">R11</strain>
    </source>
</reference>
<dbReference type="PIRSF" id="PIRSF035652">
    <property type="entry name" value="CHP02436"/>
    <property type="match status" value="1"/>
</dbReference>